<dbReference type="KEGG" id="rhoz:GXP67_26375"/>
<dbReference type="RefSeq" id="WP_162445902.1">
    <property type="nucleotide sequence ID" value="NZ_CP048222.1"/>
</dbReference>
<dbReference type="AlphaFoldDB" id="A0A6C0GPE5"/>
<evidence type="ECO:0000313" key="1">
    <source>
        <dbReference type="EMBL" id="QHT69919.1"/>
    </source>
</evidence>
<reference evidence="1 2" key="1">
    <citation type="submission" date="2020-01" db="EMBL/GenBank/DDBJ databases">
        <authorList>
            <person name="Kim M.K."/>
        </authorList>
    </citation>
    <scope>NUCLEOTIDE SEQUENCE [LARGE SCALE GENOMIC DNA]</scope>
    <source>
        <strain evidence="1 2">172606-1</strain>
    </source>
</reference>
<protein>
    <recommendedName>
        <fullName evidence="3">DUF2071 domain-containing protein</fullName>
    </recommendedName>
</protein>
<keyword evidence="2" id="KW-1185">Reference proteome</keyword>
<dbReference type="Proteomes" id="UP000480178">
    <property type="component" value="Chromosome"/>
</dbReference>
<proteinExistence type="predicted"/>
<evidence type="ECO:0008006" key="3">
    <source>
        <dbReference type="Google" id="ProtNLM"/>
    </source>
</evidence>
<gene>
    <name evidence="1" type="ORF">GXP67_26375</name>
</gene>
<dbReference type="Pfam" id="PF09844">
    <property type="entry name" value="DUF2071"/>
    <property type="match status" value="1"/>
</dbReference>
<evidence type="ECO:0000313" key="2">
    <source>
        <dbReference type="Proteomes" id="UP000480178"/>
    </source>
</evidence>
<name>A0A6C0GPE5_9BACT</name>
<dbReference type="EMBL" id="CP048222">
    <property type="protein sequence ID" value="QHT69919.1"/>
    <property type="molecule type" value="Genomic_DNA"/>
</dbReference>
<accession>A0A6C0GPE5</accession>
<sequence length="224" mass="26564">MNLLKRLPITFLGELHQVKLINFSVEREEVEPFVPWKLKIRDFKGRAMISMVNVDLKHMHPDFLPESLHFNYRHIGFRLLIEDKQWNKGLNKGIFFMRSFTDNGLIAQGGQLMTDYNLEKAEIICTNQLLALKKDDQYLTYALDENTPRQTDECLKQTIGSIDRAYSLLDGQIRMTKILREKWPIDWVNCYHFKTNFFETARLEGAFQVNETIYYQWTPPQPIR</sequence>
<organism evidence="1 2">
    <name type="scientific">Rhodocytophaga rosea</name>
    <dbReference type="NCBI Taxonomy" id="2704465"/>
    <lineage>
        <taxon>Bacteria</taxon>
        <taxon>Pseudomonadati</taxon>
        <taxon>Bacteroidota</taxon>
        <taxon>Cytophagia</taxon>
        <taxon>Cytophagales</taxon>
        <taxon>Rhodocytophagaceae</taxon>
        <taxon>Rhodocytophaga</taxon>
    </lineage>
</organism>
<dbReference type="InterPro" id="IPR018644">
    <property type="entry name" value="DUF2071"/>
</dbReference>